<dbReference type="EMBL" id="JBAFUR010000006">
    <property type="protein sequence ID" value="MFG1254552.1"/>
    <property type="molecule type" value="Genomic_DNA"/>
</dbReference>
<dbReference type="Gene3D" id="3.40.50.300">
    <property type="entry name" value="P-loop containing nucleotide triphosphate hydrolases"/>
    <property type="match status" value="1"/>
</dbReference>
<dbReference type="InterPro" id="IPR051268">
    <property type="entry name" value="Type-I_R_enzyme_R_subunit"/>
</dbReference>
<dbReference type="Proteomes" id="UP001604043">
    <property type="component" value="Unassembled WGS sequence"/>
</dbReference>
<evidence type="ECO:0008006" key="4">
    <source>
        <dbReference type="Google" id="ProtNLM"/>
    </source>
</evidence>
<reference evidence="2 3" key="1">
    <citation type="submission" date="2024-02" db="EMBL/GenBank/DDBJ databases">
        <title>Expansion and revision of Xanthobacter and proposal of Roseixanthobacter gen. nov.</title>
        <authorList>
            <person name="Soltysiak M.P.M."/>
            <person name="Jalihal A."/>
            <person name="Ory A."/>
            <person name="Chrisophersen C."/>
            <person name="Lee A.D."/>
            <person name="Boulton J."/>
            <person name="Springer M."/>
        </authorList>
    </citation>
    <scope>NUCLEOTIDE SEQUENCE [LARGE SCALE GENOMIC DNA]</scope>
    <source>
        <strain evidence="2 3">CB5</strain>
    </source>
</reference>
<gene>
    <name evidence="2" type="ORF">V5F30_20225</name>
</gene>
<organism evidence="2 3">
    <name type="scientific">Xanthobacter aminoxidans</name>
    <dbReference type="NCBI Taxonomy" id="186280"/>
    <lineage>
        <taxon>Bacteria</taxon>
        <taxon>Pseudomonadati</taxon>
        <taxon>Pseudomonadota</taxon>
        <taxon>Alphaproteobacteria</taxon>
        <taxon>Hyphomicrobiales</taxon>
        <taxon>Xanthobacteraceae</taxon>
        <taxon>Xanthobacter</taxon>
    </lineage>
</organism>
<name>A0ABW6ZMT1_9HYPH</name>
<dbReference type="PANTHER" id="PTHR30195">
    <property type="entry name" value="TYPE I SITE-SPECIFIC DEOXYRIBONUCLEASE PROTEIN SUBUNIT M AND R"/>
    <property type="match status" value="1"/>
</dbReference>
<protein>
    <recommendedName>
        <fullName evidence="4">Transposase</fullName>
    </recommendedName>
</protein>
<dbReference type="RefSeq" id="WP_029555536.1">
    <property type="nucleotide sequence ID" value="NZ_JBAFUR010000006.1"/>
</dbReference>
<dbReference type="PANTHER" id="PTHR30195:SF15">
    <property type="entry name" value="TYPE I RESTRICTION ENZYME HINDI ENDONUCLEASE SUBUNIT"/>
    <property type="match status" value="1"/>
</dbReference>
<accession>A0ABW6ZMT1</accession>
<keyword evidence="3" id="KW-1185">Reference proteome</keyword>
<evidence type="ECO:0000313" key="3">
    <source>
        <dbReference type="Proteomes" id="UP001604043"/>
    </source>
</evidence>
<proteinExistence type="predicted"/>
<dbReference type="InterPro" id="IPR027417">
    <property type="entry name" value="P-loop_NTPase"/>
</dbReference>
<evidence type="ECO:0000256" key="1">
    <source>
        <dbReference type="ARBA" id="ARBA00022747"/>
    </source>
</evidence>
<keyword evidence="1" id="KW-0680">Restriction system</keyword>
<sequence>MLTEDQGVTEQEAIKRKWETIEALVGSRKRLKMIAEDLVQHLENRLAALVGKAMAVCMSRRICVSLYDEIIALRPRPLQSAINCF</sequence>
<evidence type="ECO:0000313" key="2">
    <source>
        <dbReference type="EMBL" id="MFG1254552.1"/>
    </source>
</evidence>
<comment type="caution">
    <text evidence="2">The sequence shown here is derived from an EMBL/GenBank/DDBJ whole genome shotgun (WGS) entry which is preliminary data.</text>
</comment>